<sequence>ADDKMHQRPSIACESMPQVSTCGSVPKMSSLKLPELCRICLLEDARAKANFSDNTIIVTNSTGSAFSITTPDGRSVRQVSEYALTRHGPLLAAVLEFRNMHVEIPYFCKPLACALRSSFALGYVIRDATWPTPSYAITEGLAQLQPDGKVALSSEDGVAQVVLHSHHRRFAVCYPLLVGERPQEAQYDYVWQTQVFSMASPPSRWQPAVRAALLVATELGHNVESSRVALSQLARFTALSLNPAMLSGLQAGDQSKDGNFHDSGSTTGGLGSAAAPAERRTVLPRADDCFRSSLVEQLRTDGWWGEPSLSLLPPEDVLMFEWTPDATYQFLSEGEVEVWVHADESCMVSTRGGRFLEHFKDAESTGQMYAANSVPETVWSRDHTYRYPLAALAVHALKVRSHNTTIRAVIRARAPTTRMDSSAAGAAPEIMCMATDDLFAVWSSTVVEQSSVPGHGQFTAYEDGRVRVCFDDRTILHMSSSQSHCKVVLPDGKAVVVAVSNPVGVEKYIDAALEFAHWAFLTPQERVDKQRLQGRVHAELVNSQRMAHVCEYLANNTVPQVSVPLLPELQVPMPFENMEEFHTTISKLLNSNARLLQRL</sequence>
<gene>
    <name evidence="4" type="ORF">VaNZ11_013749</name>
</gene>
<feature type="domain" description="C5orf34-like C-terminal" evidence="2">
    <location>
        <begin position="443"/>
        <end position="518"/>
    </location>
</feature>
<dbReference type="InterPro" id="IPR027865">
    <property type="entry name" value="C5orf34-like_C"/>
</dbReference>
<reference evidence="4 5" key="1">
    <citation type="journal article" date="2023" name="IScience">
        <title>Expanded male sex-determining region conserved during the evolution of homothallism in the green alga Volvox.</title>
        <authorList>
            <person name="Yamamoto K."/>
            <person name="Matsuzaki R."/>
            <person name="Mahakham W."/>
            <person name="Heman W."/>
            <person name="Sekimoto H."/>
            <person name="Kawachi M."/>
            <person name="Minakuchi Y."/>
            <person name="Toyoda A."/>
            <person name="Nozaki H."/>
        </authorList>
    </citation>
    <scope>NUCLEOTIDE SEQUENCE [LARGE SCALE GENOMIC DNA]</scope>
    <source>
        <strain evidence="4 5">NIES-4468</strain>
    </source>
</reference>
<accession>A0ABQ5SGU9</accession>
<dbReference type="InterPro" id="IPR027830">
    <property type="entry name" value="C5orf34-like_N"/>
</dbReference>
<evidence type="ECO:0000313" key="4">
    <source>
        <dbReference type="EMBL" id="GLI69180.1"/>
    </source>
</evidence>
<evidence type="ECO:0000259" key="2">
    <source>
        <dbReference type="Pfam" id="PF15016"/>
    </source>
</evidence>
<dbReference type="PANTHER" id="PTHR34531:SF1">
    <property type="entry name" value="CHROMOSOME 5 OPEN READING FRAME 34"/>
    <property type="match status" value="1"/>
</dbReference>
<organism evidence="4 5">
    <name type="scientific">Volvox africanus</name>
    <dbReference type="NCBI Taxonomy" id="51714"/>
    <lineage>
        <taxon>Eukaryota</taxon>
        <taxon>Viridiplantae</taxon>
        <taxon>Chlorophyta</taxon>
        <taxon>core chlorophytes</taxon>
        <taxon>Chlorophyceae</taxon>
        <taxon>CS clade</taxon>
        <taxon>Chlamydomonadales</taxon>
        <taxon>Volvocaceae</taxon>
        <taxon>Volvox</taxon>
    </lineage>
</organism>
<dbReference type="Proteomes" id="UP001165090">
    <property type="component" value="Unassembled WGS sequence"/>
</dbReference>
<keyword evidence="5" id="KW-1185">Reference proteome</keyword>
<evidence type="ECO:0000313" key="5">
    <source>
        <dbReference type="Proteomes" id="UP001165090"/>
    </source>
</evidence>
<feature type="non-terminal residue" evidence="4">
    <location>
        <position position="1"/>
    </location>
</feature>
<dbReference type="Pfam" id="PF15025">
    <property type="entry name" value="C5orf34-like_N"/>
    <property type="match status" value="1"/>
</dbReference>
<protein>
    <submittedName>
        <fullName evidence="4">Uncharacterized protein</fullName>
    </submittedName>
</protein>
<comment type="caution">
    <text evidence="4">The sequence shown here is derived from an EMBL/GenBank/DDBJ whole genome shotgun (WGS) entry which is preliminary data.</text>
</comment>
<proteinExistence type="predicted"/>
<dbReference type="Pfam" id="PF15016">
    <property type="entry name" value="C5orf34_C"/>
    <property type="match status" value="1"/>
</dbReference>
<name>A0ABQ5SGU9_9CHLO</name>
<dbReference type="EMBL" id="BSDZ01000080">
    <property type="protein sequence ID" value="GLI69180.1"/>
    <property type="molecule type" value="Genomic_DNA"/>
</dbReference>
<evidence type="ECO:0000259" key="3">
    <source>
        <dbReference type="Pfam" id="PF15025"/>
    </source>
</evidence>
<dbReference type="PANTHER" id="PTHR34531">
    <property type="entry name" value="ZGC:153352"/>
    <property type="match status" value="1"/>
</dbReference>
<feature type="region of interest" description="Disordered" evidence="1">
    <location>
        <begin position="252"/>
        <end position="277"/>
    </location>
</feature>
<feature type="domain" description="C5orf34-like N-terminal" evidence="3">
    <location>
        <begin position="39"/>
        <end position="99"/>
    </location>
</feature>
<dbReference type="InterPro" id="IPR053901">
    <property type="entry name" value="C5orf34-like"/>
</dbReference>
<evidence type="ECO:0000256" key="1">
    <source>
        <dbReference type="SAM" id="MobiDB-lite"/>
    </source>
</evidence>